<accession>A0A1G4W526</accession>
<dbReference type="NCBIfam" id="TIGR04183">
    <property type="entry name" value="Por_Secre_tail"/>
    <property type="match status" value="1"/>
</dbReference>
<feature type="domain" description="PorZ N-terminal beta-propeller" evidence="3">
    <location>
        <begin position="44"/>
        <end position="205"/>
    </location>
</feature>
<protein>
    <submittedName>
        <fullName evidence="4">Por secretion system C-terminal sorting domain-containing protein</fullName>
    </submittedName>
</protein>
<dbReference type="InterPro" id="IPR011110">
    <property type="entry name" value="Reg_prop"/>
</dbReference>
<evidence type="ECO:0000313" key="4">
    <source>
        <dbReference type="EMBL" id="SCX16826.1"/>
    </source>
</evidence>
<feature type="chain" id="PRO_5010175815" evidence="2">
    <location>
        <begin position="20"/>
        <end position="767"/>
    </location>
</feature>
<keyword evidence="1 2" id="KW-0732">Signal</keyword>
<dbReference type="InterPro" id="IPR011047">
    <property type="entry name" value="Quinoprotein_ADH-like_sf"/>
</dbReference>
<dbReference type="InterPro" id="IPR048954">
    <property type="entry name" value="PorZ_N"/>
</dbReference>
<dbReference type="Pfam" id="PF21544">
    <property type="entry name" value="PorZ_N_b_propeller"/>
    <property type="match status" value="1"/>
</dbReference>
<dbReference type="EMBL" id="FMTY01000007">
    <property type="protein sequence ID" value="SCX16826.1"/>
    <property type="molecule type" value="Genomic_DNA"/>
</dbReference>
<dbReference type="SUPFAM" id="SSF50998">
    <property type="entry name" value="Quinoprotein alcohol dehydrogenase-like"/>
    <property type="match status" value="1"/>
</dbReference>
<dbReference type="InterPro" id="IPR026444">
    <property type="entry name" value="Secre_tail"/>
</dbReference>
<organism evidence="4 5">
    <name type="scientific">Flavobacterium saliperosum</name>
    <dbReference type="NCBI Taxonomy" id="329186"/>
    <lineage>
        <taxon>Bacteria</taxon>
        <taxon>Pseudomonadati</taxon>
        <taxon>Bacteroidota</taxon>
        <taxon>Flavobacteriia</taxon>
        <taxon>Flavobacteriales</taxon>
        <taxon>Flavobacteriaceae</taxon>
        <taxon>Flavobacterium</taxon>
    </lineage>
</organism>
<dbReference type="InterPro" id="IPR015943">
    <property type="entry name" value="WD40/YVTN_repeat-like_dom_sf"/>
</dbReference>
<gene>
    <name evidence="4" type="ORF">SAMN02927925_02432</name>
</gene>
<evidence type="ECO:0000256" key="1">
    <source>
        <dbReference type="ARBA" id="ARBA00022729"/>
    </source>
</evidence>
<proteinExistence type="predicted"/>
<dbReference type="RefSeq" id="WP_023577648.1">
    <property type="nucleotide sequence ID" value="NZ_CBCSBQ010000015.1"/>
</dbReference>
<evidence type="ECO:0000256" key="2">
    <source>
        <dbReference type="SAM" id="SignalP"/>
    </source>
</evidence>
<dbReference type="Gene3D" id="2.130.10.10">
    <property type="entry name" value="YVTN repeat-like/Quinoprotein amine dehydrogenase"/>
    <property type="match status" value="1"/>
</dbReference>
<dbReference type="STRING" id="329186.SAMN02927925_02432"/>
<reference evidence="4 5" key="1">
    <citation type="submission" date="2016-10" db="EMBL/GenBank/DDBJ databases">
        <authorList>
            <person name="de Groot N.N."/>
        </authorList>
    </citation>
    <scope>NUCLEOTIDE SEQUENCE [LARGE SCALE GENOMIC DNA]</scope>
    <source>
        <strain evidence="4 5">CGMCC 1.3801</strain>
    </source>
</reference>
<dbReference type="Proteomes" id="UP000182124">
    <property type="component" value="Unassembled WGS sequence"/>
</dbReference>
<dbReference type="Pfam" id="PF07494">
    <property type="entry name" value="Reg_prop"/>
    <property type="match status" value="1"/>
</dbReference>
<dbReference type="eggNOG" id="COG3292">
    <property type="taxonomic scope" value="Bacteria"/>
</dbReference>
<feature type="signal peptide" evidence="2">
    <location>
        <begin position="1"/>
        <end position="19"/>
    </location>
</feature>
<dbReference type="AlphaFoldDB" id="A0A1G4W526"/>
<dbReference type="SUPFAM" id="SSF63829">
    <property type="entry name" value="Calcium-dependent phosphotriesterase"/>
    <property type="match status" value="1"/>
</dbReference>
<sequence length="767" mass="85886">MKKIFYLFLLTFFSINCFSQQNQLWRGFFSYTAIKDLSQTGDKVYAAPENTLFVNNVTTNELKTITSVNDFKADIISSVHYSTTYKKILVGNQNGLLLVVNEIDGSVLNVIDILNKPTIPPNKKKINHIYEYEGKAYLSCDFGVCVFDLATSQFGDTYFIGPSGEDVQVFQTTVFNGFIYAVTQLNGIRRANFTSPNLVDFSEWTTFDAGYWNGIVTFQNQLVLSNTSNRIYKYTGGAFQEIVNVGQTVLDFREFENRLLITSANHVFIYDNQLLQLAHITQIPDVISTFTCATIINDKIFVGTMDEGLHQTTLGNLTTFEDVTPNGPPRNSIFNLKKAPNFLWAVYGDYTKQYNPYPLDEYEISKFSEEQGWKSIPYTDLQGAKSLSRIALNPSNPNQVFVSSFFSGLLKIENNDQVTLFNQANTGPNGLESLVLSPPNPSYIDVRINGPAFDKNGNLWMTNSLVKKAIKVLKKDGQWQSYTLENITTAPENDDYASIAIDKNGTKWIPSYRNGVIGFNENYNNKFILIKVGTDNGNLPDRDVRCVAVDNRNQLWIGTFAGLRILPSVDRFVTDTTLETNPIIILDDNLAQELFYQQSIMDIVVDGSNNKWLSIDGAGAFLVSSNGQQTLYHFTKENSPLPSNNVLDIEIDDASGEVFFATDKGLVSFQGISTKPQDDLSNVYVYPNPVRPEYSGTVKISGLIDKANIKITDIEGNLVYETTSEGGTIEWDTRAFGKHKVASGVYMIFIAADDGVETKVKKVMIIR</sequence>
<evidence type="ECO:0000313" key="5">
    <source>
        <dbReference type="Proteomes" id="UP000182124"/>
    </source>
</evidence>
<name>A0A1G4W526_9FLAO</name>
<evidence type="ECO:0000259" key="3">
    <source>
        <dbReference type="Pfam" id="PF21544"/>
    </source>
</evidence>